<reference evidence="8" key="1">
    <citation type="submission" date="2020-02" db="EMBL/GenBank/DDBJ databases">
        <authorList>
            <person name="Meier V. D."/>
        </authorList>
    </citation>
    <scope>NUCLEOTIDE SEQUENCE</scope>
    <source>
        <strain evidence="8">AVDCRST_MAG67</strain>
    </source>
</reference>
<sequence>MPRYRYDDEDVVAIVGSGAGGGTLAHELTKAGHKVVLLEAGHHHTPDEFVNDEWRSFKQLAWLDRRTTSGSFRVAKDFPNLPAWICKTVGGTTVHWAGCCPRFMEHEFKTSTYYDGMDGVNALDWPISLADIEPYYERAEAKIGLTGTNGIPQLPANNNYKVFANGAQGVGYKRFHTGRYAVNPVPRDGRPATIQDGFAFQGSKNRSRWSTLYTEIPKAQATGKLDLRPGSHVIRVETDGQGLATGVTYIDADGLEQFQRARIVAVAGNAIETPRLLLNSAGNLFPDGLANSSGQLGRNYMRHLTASVYAIFDKPVHMYRGEPMAGHIEDEAPNDPSRGFVGGYYLQLLSLGVPFMAAFMDPGGWGREFTSAMEGYTNMAGLWLVGEDMPQQTNRVTLNHDELDQFGQPVPNVHFDDHPNDLAMREHAWQAGQALYESVGAVRTIRTPPYPATHNIGTARMSERAQDGVVNAFGQAHDVPNLFVSDASQFTTGAAANPTLTIVALAIRQAEYITDQLRAGSIPSGHAVWDGRDPGGAAPDATELPGQTVGAS</sequence>
<dbReference type="Gene3D" id="3.50.50.60">
    <property type="entry name" value="FAD/NAD(P)-binding domain"/>
    <property type="match status" value="2"/>
</dbReference>
<keyword evidence="2" id="KW-0285">Flavoprotein</keyword>
<evidence type="ECO:0000313" key="8">
    <source>
        <dbReference type="EMBL" id="CAA9514056.1"/>
    </source>
</evidence>
<evidence type="ECO:0000259" key="7">
    <source>
        <dbReference type="Pfam" id="PF05199"/>
    </source>
</evidence>
<feature type="domain" description="Glucose-methanol-choline oxidoreductase N-terminal" evidence="6">
    <location>
        <begin position="85"/>
        <end position="304"/>
    </location>
</feature>
<keyword evidence="4" id="KW-0560">Oxidoreductase</keyword>
<protein>
    <submittedName>
        <fullName evidence="8">Glucose-methanol-choline (GMC) oxidoreductase:NAD binding site</fullName>
    </submittedName>
</protein>
<dbReference type="EMBL" id="CADCVQ010000121">
    <property type="protein sequence ID" value="CAA9514056.1"/>
    <property type="molecule type" value="Genomic_DNA"/>
</dbReference>
<dbReference type="PANTHER" id="PTHR46056">
    <property type="entry name" value="LONG-CHAIN-ALCOHOL OXIDASE"/>
    <property type="match status" value="1"/>
</dbReference>
<dbReference type="GO" id="GO:0016614">
    <property type="term" value="F:oxidoreductase activity, acting on CH-OH group of donors"/>
    <property type="evidence" value="ECO:0007669"/>
    <property type="project" value="InterPro"/>
</dbReference>
<dbReference type="Pfam" id="PF05199">
    <property type="entry name" value="GMC_oxred_C"/>
    <property type="match status" value="1"/>
</dbReference>
<evidence type="ECO:0000256" key="5">
    <source>
        <dbReference type="SAM" id="MobiDB-lite"/>
    </source>
</evidence>
<evidence type="ECO:0000256" key="3">
    <source>
        <dbReference type="ARBA" id="ARBA00022827"/>
    </source>
</evidence>
<dbReference type="SUPFAM" id="SSF54373">
    <property type="entry name" value="FAD-linked reductases, C-terminal domain"/>
    <property type="match status" value="1"/>
</dbReference>
<feature type="region of interest" description="Disordered" evidence="5">
    <location>
        <begin position="526"/>
        <end position="552"/>
    </location>
</feature>
<evidence type="ECO:0000256" key="1">
    <source>
        <dbReference type="ARBA" id="ARBA00010790"/>
    </source>
</evidence>
<proteinExistence type="inferred from homology"/>
<dbReference type="AlphaFoldDB" id="A0A6J4T4N3"/>
<dbReference type="SUPFAM" id="SSF51905">
    <property type="entry name" value="FAD/NAD(P)-binding domain"/>
    <property type="match status" value="1"/>
</dbReference>
<accession>A0A6J4T4N3</accession>
<evidence type="ECO:0000256" key="4">
    <source>
        <dbReference type="ARBA" id="ARBA00023002"/>
    </source>
</evidence>
<comment type="similarity">
    <text evidence="1">Belongs to the GMC oxidoreductase family.</text>
</comment>
<dbReference type="GO" id="GO:0050660">
    <property type="term" value="F:flavin adenine dinucleotide binding"/>
    <property type="evidence" value="ECO:0007669"/>
    <property type="project" value="InterPro"/>
</dbReference>
<gene>
    <name evidence="8" type="ORF">AVDCRST_MAG67-2851</name>
</gene>
<dbReference type="InterPro" id="IPR036188">
    <property type="entry name" value="FAD/NAD-bd_sf"/>
</dbReference>
<dbReference type="InterPro" id="IPR007867">
    <property type="entry name" value="GMC_OxRtase_C"/>
</dbReference>
<dbReference type="InterPro" id="IPR000172">
    <property type="entry name" value="GMC_OxRdtase_N"/>
</dbReference>
<dbReference type="Pfam" id="PF13450">
    <property type="entry name" value="NAD_binding_8"/>
    <property type="match status" value="1"/>
</dbReference>
<evidence type="ECO:0000256" key="2">
    <source>
        <dbReference type="ARBA" id="ARBA00022630"/>
    </source>
</evidence>
<name>A0A6J4T4N3_9ACTN</name>
<dbReference type="PANTHER" id="PTHR46056:SF12">
    <property type="entry name" value="LONG-CHAIN-ALCOHOL OXIDASE"/>
    <property type="match status" value="1"/>
</dbReference>
<keyword evidence="3" id="KW-0274">FAD</keyword>
<organism evidence="8">
    <name type="scientific">uncultured Solirubrobacteraceae bacterium</name>
    <dbReference type="NCBI Taxonomy" id="1162706"/>
    <lineage>
        <taxon>Bacteria</taxon>
        <taxon>Bacillati</taxon>
        <taxon>Actinomycetota</taxon>
        <taxon>Thermoleophilia</taxon>
        <taxon>Solirubrobacterales</taxon>
        <taxon>Solirubrobacteraceae</taxon>
        <taxon>environmental samples</taxon>
    </lineage>
</organism>
<feature type="domain" description="Glucose-methanol-choline oxidoreductase C-terminal" evidence="7">
    <location>
        <begin position="390"/>
        <end position="506"/>
    </location>
</feature>
<evidence type="ECO:0000259" key="6">
    <source>
        <dbReference type="Pfam" id="PF00732"/>
    </source>
</evidence>
<dbReference type="Pfam" id="PF00732">
    <property type="entry name" value="GMC_oxred_N"/>
    <property type="match status" value="1"/>
</dbReference>